<evidence type="ECO:0000313" key="4">
    <source>
        <dbReference type="EMBL" id="DAZ99491.1"/>
    </source>
</evidence>
<feature type="domain" description="DDE Tnp4" evidence="3">
    <location>
        <begin position="173"/>
        <end position="283"/>
    </location>
</feature>
<dbReference type="GO" id="GO:0046872">
    <property type="term" value="F:metal ion binding"/>
    <property type="evidence" value="ECO:0007669"/>
    <property type="project" value="UniProtKB-KW"/>
</dbReference>
<keyword evidence="5" id="KW-1185">Reference proteome</keyword>
<comment type="caution">
    <text evidence="4">The sequence shown here is derived from an EMBL/GenBank/DDBJ whole genome shotgun (WGS) entry which is preliminary data.</text>
</comment>
<dbReference type="EMBL" id="DAKRPA010000082">
    <property type="protein sequence ID" value="DAZ99491.1"/>
    <property type="molecule type" value="Genomic_DNA"/>
</dbReference>
<reference evidence="4" key="1">
    <citation type="submission" date="2022-11" db="EMBL/GenBank/DDBJ databases">
        <authorList>
            <person name="Morgan W.R."/>
            <person name="Tartar A."/>
        </authorList>
    </citation>
    <scope>NUCLEOTIDE SEQUENCE</scope>
    <source>
        <strain evidence="4">ARSEF 373</strain>
    </source>
</reference>
<accession>A0AAV2Z114</accession>
<dbReference type="InterPro" id="IPR027806">
    <property type="entry name" value="HARBI1_dom"/>
</dbReference>
<comment type="cofactor">
    <cofactor evidence="1">
        <name>a divalent metal cation</name>
        <dbReference type="ChEBI" id="CHEBI:60240"/>
    </cofactor>
</comment>
<protein>
    <recommendedName>
        <fullName evidence="3">DDE Tnp4 domain-containing protein</fullName>
    </recommendedName>
</protein>
<dbReference type="Pfam" id="PF13359">
    <property type="entry name" value="DDE_Tnp_4"/>
    <property type="match status" value="1"/>
</dbReference>
<gene>
    <name evidence="4" type="ORF">N0F65_001676</name>
</gene>
<reference evidence="4" key="2">
    <citation type="journal article" date="2023" name="Microbiol Resour">
        <title>Decontamination and Annotation of the Draft Genome Sequence of the Oomycete Lagenidium giganteum ARSEF 373.</title>
        <authorList>
            <person name="Morgan W.R."/>
            <person name="Tartar A."/>
        </authorList>
    </citation>
    <scope>NUCLEOTIDE SEQUENCE</scope>
    <source>
        <strain evidence="4">ARSEF 373</strain>
    </source>
</reference>
<organism evidence="4 5">
    <name type="scientific">Lagenidium giganteum</name>
    <dbReference type="NCBI Taxonomy" id="4803"/>
    <lineage>
        <taxon>Eukaryota</taxon>
        <taxon>Sar</taxon>
        <taxon>Stramenopiles</taxon>
        <taxon>Oomycota</taxon>
        <taxon>Peronosporomycetes</taxon>
        <taxon>Pythiales</taxon>
        <taxon>Pythiaceae</taxon>
    </lineage>
</organism>
<evidence type="ECO:0000256" key="2">
    <source>
        <dbReference type="ARBA" id="ARBA00022723"/>
    </source>
</evidence>
<keyword evidence="2" id="KW-0479">Metal-binding</keyword>
<dbReference type="PANTHER" id="PTHR34615">
    <property type="entry name" value="PX DOMAIN-CONTAINING PROTEIN"/>
    <property type="match status" value="1"/>
</dbReference>
<name>A0AAV2Z114_9STRA</name>
<evidence type="ECO:0000256" key="1">
    <source>
        <dbReference type="ARBA" id="ARBA00001968"/>
    </source>
</evidence>
<proteinExistence type="predicted"/>
<dbReference type="Proteomes" id="UP001146120">
    <property type="component" value="Unassembled WGS sequence"/>
</dbReference>
<dbReference type="PANTHER" id="PTHR34615:SF1">
    <property type="entry name" value="PX DOMAIN-CONTAINING PROTEIN"/>
    <property type="match status" value="1"/>
</dbReference>
<sequence length="326" mass="37004">MATSDTDEDLALVALAMSDTDEELALVAIVAEKEEFEARRRCRRQCRAHLHATLAFDQSWLDMFRFSRQEIKRMARLFNITPHENNDISPEHALCIFLRRMAYPNGLVDLEHLFGYSSTALSKVCGDVLTHIHNKFKFLFRLSSLGWSREDLGRFARAVEQKGASISCCVGFIDGTARQICRPSTNQKYCYNGHKRKHGLKFQSLVAPNGLIAHLHAPLPASRHDAYVLSDSKLLQDVVDAFDGGNFVIYGDPAYGRQQYLLSPFKGSRLTAQQERFNATMSKKLQLQPVGTMYKVAVLLANVWTCMNKGNQTSKFFFFLGYHLRP</sequence>
<evidence type="ECO:0000313" key="5">
    <source>
        <dbReference type="Proteomes" id="UP001146120"/>
    </source>
</evidence>
<evidence type="ECO:0000259" key="3">
    <source>
        <dbReference type="Pfam" id="PF13359"/>
    </source>
</evidence>
<dbReference type="AlphaFoldDB" id="A0AAV2Z114"/>